<gene>
    <name evidence="1" type="ORF">L6164_002156</name>
</gene>
<name>A0ACB9PXV7_BAUVA</name>
<evidence type="ECO:0000313" key="2">
    <source>
        <dbReference type="Proteomes" id="UP000828941"/>
    </source>
</evidence>
<reference evidence="1 2" key="1">
    <citation type="journal article" date="2022" name="DNA Res.">
        <title>Chromosomal-level genome assembly of the orchid tree Bauhinia variegata (Leguminosae; Cercidoideae) supports the allotetraploid origin hypothesis of Bauhinia.</title>
        <authorList>
            <person name="Zhong Y."/>
            <person name="Chen Y."/>
            <person name="Zheng D."/>
            <person name="Pang J."/>
            <person name="Liu Y."/>
            <person name="Luo S."/>
            <person name="Meng S."/>
            <person name="Qian L."/>
            <person name="Wei D."/>
            <person name="Dai S."/>
            <person name="Zhou R."/>
        </authorList>
    </citation>
    <scope>NUCLEOTIDE SEQUENCE [LARGE SCALE GENOMIC DNA]</scope>
    <source>
        <strain evidence="1">BV-YZ2020</strain>
    </source>
</reference>
<dbReference type="EMBL" id="CM039427">
    <property type="protein sequence ID" value="KAI4353190.1"/>
    <property type="molecule type" value="Genomic_DNA"/>
</dbReference>
<evidence type="ECO:0000313" key="1">
    <source>
        <dbReference type="EMBL" id="KAI4353190.1"/>
    </source>
</evidence>
<comment type="caution">
    <text evidence="1">The sequence shown here is derived from an EMBL/GenBank/DDBJ whole genome shotgun (WGS) entry which is preliminary data.</text>
</comment>
<organism evidence="1 2">
    <name type="scientific">Bauhinia variegata</name>
    <name type="common">Purple orchid tree</name>
    <name type="synonym">Phanera variegata</name>
    <dbReference type="NCBI Taxonomy" id="167791"/>
    <lineage>
        <taxon>Eukaryota</taxon>
        <taxon>Viridiplantae</taxon>
        <taxon>Streptophyta</taxon>
        <taxon>Embryophyta</taxon>
        <taxon>Tracheophyta</taxon>
        <taxon>Spermatophyta</taxon>
        <taxon>Magnoliopsida</taxon>
        <taxon>eudicotyledons</taxon>
        <taxon>Gunneridae</taxon>
        <taxon>Pentapetalae</taxon>
        <taxon>rosids</taxon>
        <taxon>fabids</taxon>
        <taxon>Fabales</taxon>
        <taxon>Fabaceae</taxon>
        <taxon>Cercidoideae</taxon>
        <taxon>Cercideae</taxon>
        <taxon>Bauhiniinae</taxon>
        <taxon>Bauhinia</taxon>
    </lineage>
</organism>
<proteinExistence type="predicted"/>
<dbReference type="Proteomes" id="UP000828941">
    <property type="component" value="Chromosome 2"/>
</dbReference>
<sequence length="111" mass="12691">MGVFVWHWKRQLGKLGNSDYEAQDKDELEANGQLGSLRFDIETAALESSINIGGDDNEKMKMSICLTWKNLWVTVSRVKNGSRPILQDLIGYARETLAYNGSFWLWQVYSS</sequence>
<protein>
    <submittedName>
        <fullName evidence="1">Uncharacterized protein</fullName>
    </submittedName>
</protein>
<accession>A0ACB9PXV7</accession>
<keyword evidence="2" id="KW-1185">Reference proteome</keyword>